<evidence type="ECO:0000313" key="1">
    <source>
        <dbReference type="EMBL" id="PYI23458.1"/>
    </source>
</evidence>
<dbReference type="OMA" id="NIDVHFG"/>
<dbReference type="AlphaFoldDB" id="A0A2V5HGC7"/>
<name>A0A2V5HGC7_ASPV1</name>
<gene>
    <name evidence="1" type="ORF">BO99DRAFT_409062</name>
</gene>
<sequence length="108" mass="11830">MHHEFEQGPIKITVGHEHGIGYFISVQDTRLAVKAGDSPYSSLDEACCKVDSSGAGIYLAARTGNEGRGTQVSIDEMKRLWELYGVKGETIPLMELLELRLSDMGPGY</sequence>
<dbReference type="EMBL" id="KZ825105">
    <property type="protein sequence ID" value="PYI23458.1"/>
    <property type="molecule type" value="Genomic_DNA"/>
</dbReference>
<organism evidence="1 2">
    <name type="scientific">Aspergillus violaceofuscus (strain CBS 115571)</name>
    <dbReference type="NCBI Taxonomy" id="1450538"/>
    <lineage>
        <taxon>Eukaryota</taxon>
        <taxon>Fungi</taxon>
        <taxon>Dikarya</taxon>
        <taxon>Ascomycota</taxon>
        <taxon>Pezizomycotina</taxon>
        <taxon>Eurotiomycetes</taxon>
        <taxon>Eurotiomycetidae</taxon>
        <taxon>Eurotiales</taxon>
        <taxon>Aspergillaceae</taxon>
        <taxon>Aspergillus</taxon>
    </lineage>
</organism>
<evidence type="ECO:0000313" key="2">
    <source>
        <dbReference type="Proteomes" id="UP000249829"/>
    </source>
</evidence>
<reference evidence="1 2" key="1">
    <citation type="submission" date="2018-02" db="EMBL/GenBank/DDBJ databases">
        <title>The genomes of Aspergillus section Nigri reveals drivers in fungal speciation.</title>
        <authorList>
            <consortium name="DOE Joint Genome Institute"/>
            <person name="Vesth T.C."/>
            <person name="Nybo J."/>
            <person name="Theobald S."/>
            <person name="Brandl J."/>
            <person name="Frisvad J.C."/>
            <person name="Nielsen K.F."/>
            <person name="Lyhne E.K."/>
            <person name="Kogle M.E."/>
            <person name="Kuo A."/>
            <person name="Riley R."/>
            <person name="Clum A."/>
            <person name="Nolan M."/>
            <person name="Lipzen A."/>
            <person name="Salamov A."/>
            <person name="Henrissat B."/>
            <person name="Wiebenga A."/>
            <person name="De vries R.P."/>
            <person name="Grigoriev I.V."/>
            <person name="Mortensen U.H."/>
            <person name="Andersen M.R."/>
            <person name="Baker S.E."/>
        </authorList>
    </citation>
    <scope>NUCLEOTIDE SEQUENCE [LARGE SCALE GENOMIC DNA]</scope>
    <source>
        <strain evidence="1 2">CBS 115571</strain>
    </source>
</reference>
<proteinExistence type="predicted"/>
<protein>
    <submittedName>
        <fullName evidence="1">Uncharacterized protein</fullName>
    </submittedName>
</protein>
<keyword evidence="2" id="KW-1185">Reference proteome</keyword>
<accession>A0A2V5HGC7</accession>
<dbReference type="Proteomes" id="UP000249829">
    <property type="component" value="Unassembled WGS sequence"/>
</dbReference>